<evidence type="ECO:0000313" key="2">
    <source>
        <dbReference type="Proteomes" id="UP001519309"/>
    </source>
</evidence>
<comment type="caution">
    <text evidence="1">The sequence shown here is derived from an EMBL/GenBank/DDBJ whole genome shotgun (WGS) entry which is preliminary data.</text>
</comment>
<evidence type="ECO:0008006" key="3">
    <source>
        <dbReference type="Google" id="ProtNLM"/>
    </source>
</evidence>
<reference evidence="1 2" key="1">
    <citation type="submission" date="2021-03" db="EMBL/GenBank/DDBJ databases">
        <title>Genomic Encyclopedia of Type Strains, Phase IV (KMG-IV): sequencing the most valuable type-strain genomes for metagenomic binning, comparative biology and taxonomic classification.</title>
        <authorList>
            <person name="Goeker M."/>
        </authorList>
    </citation>
    <scope>NUCLEOTIDE SEQUENCE [LARGE SCALE GENOMIC DNA]</scope>
    <source>
        <strain evidence="1 2">DSM 40499</strain>
    </source>
</reference>
<keyword evidence="2" id="KW-1185">Reference proteome</keyword>
<gene>
    <name evidence="1" type="ORF">J2Z21_000320</name>
</gene>
<protein>
    <recommendedName>
        <fullName evidence="3">DUF1905 domain-containing protein</fullName>
    </recommendedName>
</protein>
<name>A0ABS4LJ41_9ACTN</name>
<evidence type="ECO:0000313" key="1">
    <source>
        <dbReference type="EMBL" id="MBP2047398.1"/>
    </source>
</evidence>
<dbReference type="InterPro" id="IPR015018">
    <property type="entry name" value="DUF1905"/>
</dbReference>
<dbReference type="Pfam" id="PF08922">
    <property type="entry name" value="DUF1905"/>
    <property type="match status" value="1"/>
</dbReference>
<sequence>MMNITGGTTSTAGKVDEEFTAVLCKSPEKSGWTYVIWPRSVEFFGTRGLVKIRGTVDGHPFRSSFMALGDGTHKLPVKTEVRKAIGKGEGDTVTVRLLERLSS</sequence>
<dbReference type="InterPro" id="IPR037079">
    <property type="entry name" value="AF2212/PG0164-like_sf"/>
</dbReference>
<dbReference type="RefSeq" id="WP_237281686.1">
    <property type="nucleotide sequence ID" value="NZ_CP016279.1"/>
</dbReference>
<organism evidence="1 2">
    <name type="scientific">Streptomyces griseochromogenes</name>
    <dbReference type="NCBI Taxonomy" id="68214"/>
    <lineage>
        <taxon>Bacteria</taxon>
        <taxon>Bacillati</taxon>
        <taxon>Actinomycetota</taxon>
        <taxon>Actinomycetes</taxon>
        <taxon>Kitasatosporales</taxon>
        <taxon>Streptomycetaceae</taxon>
        <taxon>Streptomyces</taxon>
    </lineage>
</organism>
<dbReference type="Proteomes" id="UP001519309">
    <property type="component" value="Unassembled WGS sequence"/>
</dbReference>
<dbReference type="Gene3D" id="2.40.30.100">
    <property type="entry name" value="AF2212/PG0164-like"/>
    <property type="match status" value="1"/>
</dbReference>
<accession>A0ABS4LJ41</accession>
<dbReference type="EMBL" id="JAGGLP010000001">
    <property type="protein sequence ID" value="MBP2047398.1"/>
    <property type="molecule type" value="Genomic_DNA"/>
</dbReference>
<dbReference type="SUPFAM" id="SSF141694">
    <property type="entry name" value="AF2212/PG0164-like"/>
    <property type="match status" value="1"/>
</dbReference>
<proteinExistence type="predicted"/>